<reference evidence="6 7" key="1">
    <citation type="submission" date="2018-12" db="EMBL/GenBank/DDBJ databases">
        <authorList>
            <person name="Toschakov S.V."/>
        </authorList>
    </citation>
    <scope>NUCLEOTIDE SEQUENCE [LARGE SCALE GENOMIC DNA]</scope>
    <source>
        <strain evidence="6 7">GM2012</strain>
    </source>
</reference>
<feature type="domain" description="DUF1587" evidence="2">
    <location>
        <begin position="121"/>
        <end position="185"/>
    </location>
</feature>
<evidence type="ECO:0000259" key="5">
    <source>
        <dbReference type="Pfam" id="PF07637"/>
    </source>
</evidence>
<dbReference type="Pfam" id="PF07627">
    <property type="entry name" value="PSCyt3"/>
    <property type="match status" value="1"/>
</dbReference>
<feature type="domain" description="DUF1595" evidence="5">
    <location>
        <begin position="205"/>
        <end position="265"/>
    </location>
</feature>
<dbReference type="RefSeq" id="WP_126724827.1">
    <property type="nucleotide sequence ID" value="NZ_RYZH01000012.1"/>
</dbReference>
<proteinExistence type="predicted"/>
<gene>
    <name evidence="6" type="ORF">TsocGM_08245</name>
</gene>
<evidence type="ECO:0000259" key="1">
    <source>
        <dbReference type="Pfam" id="PF07624"/>
    </source>
</evidence>
<evidence type="ECO:0000259" key="3">
    <source>
        <dbReference type="Pfam" id="PF07627"/>
    </source>
</evidence>
<dbReference type="Pfam" id="PF07624">
    <property type="entry name" value="PSD2"/>
    <property type="match status" value="1"/>
</dbReference>
<accession>A0A432MLM3</accession>
<dbReference type="Pfam" id="PF07631">
    <property type="entry name" value="PSD4"/>
    <property type="match status" value="1"/>
</dbReference>
<dbReference type="AlphaFoldDB" id="A0A432MLM3"/>
<evidence type="ECO:0000259" key="4">
    <source>
        <dbReference type="Pfam" id="PF07631"/>
    </source>
</evidence>
<dbReference type="OrthoDB" id="175242at2"/>
<sequence length="630" mass="69853">MSLATPALILLALAASPDDQGDGPATFAGDVRPVLERSCSRCHGPEVSKAGIDLSVLADEEASRRFIDLSLQVLDAVELRTMPPPDEPGPTELERQRLVEALGEVLDAVGEPTDPGREPIQRLTHEQYNNSIRDLLGVDLRPADDFPTDGSGGEGFDNNGSTLFIPPILMEKYLAAAGKVLDAAAPEAFLVARPSDDGLSPDEAARRCLERFATRAFRRPATAEEIDRLMLLVRRAIDRGDSFEDAVKLALKAVLVSPSFLFLGERQREAGTEDGAEAEGPYRIDPFEMAARLSYFLWSSIPDDELLELAASGRIFEPEEIDAQVRRMLADPKSRALAEQFAGQWFRLELLKSGAEPSRRRFPEYSSDLRDAMIEEPIAFFHALLREDRSLLDLIDADYTFANHRLAEFYGIPGVSGDEFRRVALEDANRGGVLGMAGILTLTSYPGRTSPVLRGKWVLEELLGTPPPPPPPDVDTLSQDDRPIDGLTFRQRLERHREQRRCASCHAKLDPLGFGLENFDAIGRWRDEIAGVPVDSSGRLTSGEEFTGPAELKRILKESKRDLIVRNLIERMLSYALRRGVEYYDAPTIEAIAVALDEQGDRSQTLISEVAKSYPFQYRRDEPIAAEEEN</sequence>
<name>A0A432MLM3_9BACT</name>
<evidence type="ECO:0000259" key="2">
    <source>
        <dbReference type="Pfam" id="PF07626"/>
    </source>
</evidence>
<protein>
    <submittedName>
        <fullName evidence="6">DUF1592 domain-containing protein</fullName>
    </submittedName>
</protein>
<dbReference type="EMBL" id="RYZH01000012">
    <property type="protein sequence ID" value="RUL88313.1"/>
    <property type="molecule type" value="Genomic_DNA"/>
</dbReference>
<dbReference type="Proteomes" id="UP000280296">
    <property type="component" value="Unassembled WGS sequence"/>
</dbReference>
<evidence type="ECO:0000313" key="6">
    <source>
        <dbReference type="EMBL" id="RUL88313.1"/>
    </source>
</evidence>
<comment type="caution">
    <text evidence="6">The sequence shown here is derived from an EMBL/GenBank/DDBJ whole genome shotgun (WGS) entry which is preliminary data.</text>
</comment>
<feature type="domain" description="DUF1588" evidence="3">
    <location>
        <begin position="430"/>
        <end position="528"/>
    </location>
</feature>
<feature type="domain" description="DUF1592" evidence="4">
    <location>
        <begin position="284"/>
        <end position="412"/>
    </location>
</feature>
<dbReference type="InterPro" id="IPR013043">
    <property type="entry name" value="DUF1595"/>
</dbReference>
<keyword evidence="7" id="KW-1185">Reference proteome</keyword>
<dbReference type="Pfam" id="PF07626">
    <property type="entry name" value="PSD3"/>
    <property type="match status" value="1"/>
</dbReference>
<dbReference type="InterPro" id="IPR013039">
    <property type="entry name" value="DUF1588"/>
</dbReference>
<dbReference type="Pfam" id="PF07637">
    <property type="entry name" value="PSD5"/>
    <property type="match status" value="1"/>
</dbReference>
<feature type="domain" description="DUF1585" evidence="1">
    <location>
        <begin position="542"/>
        <end position="616"/>
    </location>
</feature>
<reference evidence="6 7" key="2">
    <citation type="submission" date="2019-01" db="EMBL/GenBank/DDBJ databases">
        <title>Tautonia sociabilis, a novel thermotolerant planctomycete of Isosphaeraceae family, isolated from a 4000 m deep subterranean habitat.</title>
        <authorList>
            <person name="Kovaleva O.L."/>
            <person name="Elcheninov A.G."/>
            <person name="Van Heerden E."/>
            <person name="Toshchakov S.V."/>
            <person name="Novikov A."/>
            <person name="Bonch-Osmolovskaya E.A."/>
            <person name="Kublanov I.V."/>
        </authorList>
    </citation>
    <scope>NUCLEOTIDE SEQUENCE [LARGE SCALE GENOMIC DNA]</scope>
    <source>
        <strain evidence="6 7">GM2012</strain>
    </source>
</reference>
<dbReference type="InterPro" id="IPR011478">
    <property type="entry name" value="DUF1585"/>
</dbReference>
<dbReference type="InterPro" id="IPR013036">
    <property type="entry name" value="DUF1587"/>
</dbReference>
<dbReference type="InterPro" id="IPR013042">
    <property type="entry name" value="DUF1592"/>
</dbReference>
<evidence type="ECO:0000313" key="7">
    <source>
        <dbReference type="Proteomes" id="UP000280296"/>
    </source>
</evidence>
<organism evidence="6 7">
    <name type="scientific">Tautonia sociabilis</name>
    <dbReference type="NCBI Taxonomy" id="2080755"/>
    <lineage>
        <taxon>Bacteria</taxon>
        <taxon>Pseudomonadati</taxon>
        <taxon>Planctomycetota</taxon>
        <taxon>Planctomycetia</taxon>
        <taxon>Isosphaerales</taxon>
        <taxon>Isosphaeraceae</taxon>
        <taxon>Tautonia</taxon>
    </lineage>
</organism>